<dbReference type="InterPro" id="IPR047149">
    <property type="entry name" value="KIF11-like"/>
</dbReference>
<feature type="binding site" evidence="13">
    <location>
        <begin position="170"/>
        <end position="177"/>
    </location>
    <ligand>
        <name>ATP</name>
        <dbReference type="ChEBI" id="CHEBI:30616"/>
    </ligand>
</feature>
<dbReference type="GO" id="GO:0072686">
    <property type="term" value="C:mitotic spindle"/>
    <property type="evidence" value="ECO:0007669"/>
    <property type="project" value="TreeGrafter"/>
</dbReference>
<proteinExistence type="inferred from homology"/>
<evidence type="ECO:0000256" key="8">
    <source>
        <dbReference type="ARBA" id="ARBA00023054"/>
    </source>
</evidence>
<comment type="similarity">
    <text evidence="12">Belongs to the TRAFAC class myosin-kinesin ATPase superfamily. Kinesin family. KIN-5/BimC subfamily.</text>
</comment>
<dbReference type="GO" id="GO:0005634">
    <property type="term" value="C:nucleus"/>
    <property type="evidence" value="ECO:0007669"/>
    <property type="project" value="TreeGrafter"/>
</dbReference>
<dbReference type="InterPro" id="IPR019821">
    <property type="entry name" value="Kinesin_motor_CS"/>
</dbReference>
<keyword evidence="11" id="KW-0131">Cell cycle</keyword>
<keyword evidence="3" id="KW-0132">Cell division</keyword>
<evidence type="ECO:0000313" key="17">
    <source>
        <dbReference type="EMBL" id="TBU35872.1"/>
    </source>
</evidence>
<evidence type="ECO:0000256" key="13">
    <source>
        <dbReference type="PROSITE-ProRule" id="PRU00283"/>
    </source>
</evidence>
<dbReference type="InterPro" id="IPR047241">
    <property type="entry name" value="KIF11-like_kin_motor_dom"/>
</dbReference>
<organism evidence="17">
    <name type="scientific">Dichomitus squalens</name>
    <dbReference type="NCBI Taxonomy" id="114155"/>
    <lineage>
        <taxon>Eukaryota</taxon>
        <taxon>Fungi</taxon>
        <taxon>Dikarya</taxon>
        <taxon>Basidiomycota</taxon>
        <taxon>Agaricomycotina</taxon>
        <taxon>Agaricomycetes</taxon>
        <taxon>Polyporales</taxon>
        <taxon>Polyporaceae</taxon>
        <taxon>Dichomitus</taxon>
    </lineage>
</organism>
<feature type="region of interest" description="Disordered" evidence="15">
    <location>
        <begin position="1"/>
        <end position="77"/>
    </location>
</feature>
<dbReference type="GO" id="GO:0008574">
    <property type="term" value="F:plus-end-directed microtubule motor activity"/>
    <property type="evidence" value="ECO:0007669"/>
    <property type="project" value="TreeGrafter"/>
</dbReference>
<protein>
    <submittedName>
        <fullName evidence="17">Kinesin-domain-containing protein</fullName>
    </submittedName>
</protein>
<evidence type="ECO:0000259" key="16">
    <source>
        <dbReference type="PROSITE" id="PS50067"/>
    </source>
</evidence>
<dbReference type="PROSITE" id="PS50067">
    <property type="entry name" value="KINESIN_MOTOR_2"/>
    <property type="match status" value="1"/>
</dbReference>
<dbReference type="PROSITE" id="PS00411">
    <property type="entry name" value="KINESIN_MOTOR_1"/>
    <property type="match status" value="1"/>
</dbReference>
<evidence type="ECO:0000256" key="7">
    <source>
        <dbReference type="ARBA" id="ARBA00022840"/>
    </source>
</evidence>
<name>A0A4Q9N915_9APHY</name>
<keyword evidence="10" id="KW-0206">Cytoskeleton</keyword>
<feature type="region of interest" description="Disordered" evidence="15">
    <location>
        <begin position="1103"/>
        <end position="1182"/>
    </location>
</feature>
<dbReference type="PANTHER" id="PTHR47970:SF12">
    <property type="entry name" value="KINESIN FAMILY MEMBER 11"/>
    <property type="match status" value="1"/>
</dbReference>
<dbReference type="OrthoDB" id="3176171at2759"/>
<keyword evidence="2" id="KW-0963">Cytoplasm</keyword>
<feature type="compositionally biased region" description="Polar residues" evidence="15">
    <location>
        <begin position="45"/>
        <end position="58"/>
    </location>
</feature>
<evidence type="ECO:0000256" key="9">
    <source>
        <dbReference type="ARBA" id="ARBA00023175"/>
    </source>
</evidence>
<feature type="domain" description="Kinesin motor" evidence="16">
    <location>
        <begin position="76"/>
        <end position="439"/>
    </location>
</feature>
<gene>
    <name evidence="17" type="ORF">BD311DRAFT_708348</name>
</gene>
<dbReference type="PRINTS" id="PR00380">
    <property type="entry name" value="KINESINHEAVY"/>
</dbReference>
<evidence type="ECO:0000256" key="15">
    <source>
        <dbReference type="SAM" id="MobiDB-lite"/>
    </source>
</evidence>
<dbReference type="AlphaFoldDB" id="A0A4Q9N915"/>
<dbReference type="GO" id="GO:0007018">
    <property type="term" value="P:microtubule-based movement"/>
    <property type="evidence" value="ECO:0007669"/>
    <property type="project" value="InterPro"/>
</dbReference>
<evidence type="ECO:0000256" key="3">
    <source>
        <dbReference type="ARBA" id="ARBA00022618"/>
    </source>
</evidence>
<dbReference type="InterPro" id="IPR027417">
    <property type="entry name" value="P-loop_NTPase"/>
</dbReference>
<feature type="compositionally biased region" description="Polar residues" evidence="15">
    <location>
        <begin position="1155"/>
        <end position="1167"/>
    </location>
</feature>
<keyword evidence="9 13" id="KW-0505">Motor protein</keyword>
<feature type="compositionally biased region" description="Low complexity" evidence="15">
    <location>
        <begin position="33"/>
        <end position="44"/>
    </location>
</feature>
<dbReference type="GO" id="GO:0005876">
    <property type="term" value="C:spindle microtubule"/>
    <property type="evidence" value="ECO:0007669"/>
    <property type="project" value="TreeGrafter"/>
</dbReference>
<evidence type="ECO:0000256" key="2">
    <source>
        <dbReference type="ARBA" id="ARBA00022490"/>
    </source>
</evidence>
<evidence type="ECO:0000256" key="1">
    <source>
        <dbReference type="ARBA" id="ARBA00004245"/>
    </source>
</evidence>
<feature type="coiled-coil region" evidence="14">
    <location>
        <begin position="640"/>
        <end position="692"/>
    </location>
</feature>
<dbReference type="GO" id="GO:0000073">
    <property type="term" value="P:initial mitotic spindle pole body separation"/>
    <property type="evidence" value="ECO:0007669"/>
    <property type="project" value="TreeGrafter"/>
</dbReference>
<dbReference type="Proteomes" id="UP000292957">
    <property type="component" value="Unassembled WGS sequence"/>
</dbReference>
<dbReference type="InterPro" id="IPR036961">
    <property type="entry name" value="Kinesin_motor_dom_sf"/>
</dbReference>
<dbReference type="GO" id="GO:0008017">
    <property type="term" value="F:microtubule binding"/>
    <property type="evidence" value="ECO:0007669"/>
    <property type="project" value="InterPro"/>
</dbReference>
<dbReference type="CDD" id="cd01364">
    <property type="entry name" value="KISc_BimC_Eg5"/>
    <property type="match status" value="1"/>
</dbReference>
<dbReference type="PANTHER" id="PTHR47970">
    <property type="entry name" value="KINESIN-LIKE PROTEIN KIF11"/>
    <property type="match status" value="1"/>
</dbReference>
<evidence type="ECO:0000256" key="11">
    <source>
        <dbReference type="ARBA" id="ARBA00023306"/>
    </source>
</evidence>
<dbReference type="SMART" id="SM00129">
    <property type="entry name" value="KISc"/>
    <property type="match status" value="1"/>
</dbReference>
<keyword evidence="6" id="KW-0498">Mitosis</keyword>
<feature type="coiled-coil region" evidence="14">
    <location>
        <begin position="499"/>
        <end position="533"/>
    </location>
</feature>
<reference evidence="17" key="1">
    <citation type="submission" date="2019-01" db="EMBL/GenBank/DDBJ databases">
        <title>Draft genome sequences of three monokaryotic isolates of the white-rot basidiomycete fungus Dichomitus squalens.</title>
        <authorList>
            <consortium name="DOE Joint Genome Institute"/>
            <person name="Lopez S.C."/>
            <person name="Andreopoulos B."/>
            <person name="Pangilinan J."/>
            <person name="Lipzen A."/>
            <person name="Riley R."/>
            <person name="Ahrendt S."/>
            <person name="Ng V."/>
            <person name="Barry K."/>
            <person name="Daum C."/>
            <person name="Grigoriev I.V."/>
            <person name="Hilden K.S."/>
            <person name="Makela M.R."/>
            <person name="de Vries R.P."/>
        </authorList>
    </citation>
    <scope>NUCLEOTIDE SEQUENCE [LARGE SCALE GENOMIC DNA]</scope>
    <source>
        <strain evidence="17">OM18370.1</strain>
    </source>
</reference>
<evidence type="ECO:0000256" key="6">
    <source>
        <dbReference type="ARBA" id="ARBA00022776"/>
    </source>
</evidence>
<dbReference type="GO" id="GO:0005524">
    <property type="term" value="F:ATP binding"/>
    <property type="evidence" value="ECO:0007669"/>
    <property type="project" value="UniProtKB-UniRule"/>
</dbReference>
<keyword evidence="7 13" id="KW-0067">ATP-binding</keyword>
<accession>A0A4Q9N915</accession>
<evidence type="ECO:0000256" key="5">
    <source>
        <dbReference type="ARBA" id="ARBA00022741"/>
    </source>
</evidence>
<keyword evidence="8 14" id="KW-0175">Coiled coil</keyword>
<keyword evidence="4" id="KW-0493">Microtubule</keyword>
<dbReference type="SUPFAM" id="SSF52540">
    <property type="entry name" value="P-loop containing nucleoside triphosphate hydrolases"/>
    <property type="match status" value="1"/>
</dbReference>
<evidence type="ECO:0000256" key="4">
    <source>
        <dbReference type="ARBA" id="ARBA00022701"/>
    </source>
</evidence>
<feature type="compositionally biased region" description="Low complexity" evidence="15">
    <location>
        <begin position="1124"/>
        <end position="1149"/>
    </location>
</feature>
<comment type="subcellular location">
    <subcellularLocation>
        <location evidence="1">Cytoplasm</location>
        <location evidence="1">Cytoskeleton</location>
    </subcellularLocation>
</comment>
<dbReference type="Gene3D" id="3.40.850.10">
    <property type="entry name" value="Kinesin motor domain"/>
    <property type="match status" value="1"/>
</dbReference>
<evidence type="ECO:0000256" key="10">
    <source>
        <dbReference type="ARBA" id="ARBA00023212"/>
    </source>
</evidence>
<dbReference type="InterPro" id="IPR001752">
    <property type="entry name" value="Kinesin_motor_dom"/>
</dbReference>
<feature type="compositionally biased region" description="Basic residues" evidence="15">
    <location>
        <begin position="1171"/>
        <end position="1182"/>
    </location>
</feature>
<dbReference type="GO" id="GO:0051301">
    <property type="term" value="P:cell division"/>
    <property type="evidence" value="ECO:0007669"/>
    <property type="project" value="UniProtKB-KW"/>
</dbReference>
<dbReference type="EMBL" id="ML143386">
    <property type="protein sequence ID" value="TBU35872.1"/>
    <property type="molecule type" value="Genomic_DNA"/>
</dbReference>
<dbReference type="Pfam" id="PF00225">
    <property type="entry name" value="Kinesin"/>
    <property type="match status" value="1"/>
</dbReference>
<keyword evidence="5 13" id="KW-0547">Nucleotide-binding</keyword>
<evidence type="ECO:0000256" key="12">
    <source>
        <dbReference type="ARBA" id="ARBA00034704"/>
    </source>
</evidence>
<dbReference type="FunFam" id="3.40.850.10:FF:000051">
    <property type="entry name" value="Kinesin-like protein bimC"/>
    <property type="match status" value="1"/>
</dbReference>
<evidence type="ECO:0000256" key="14">
    <source>
        <dbReference type="SAM" id="Coils"/>
    </source>
</evidence>
<sequence length="1182" mass="129860">MASRRPPSRMRTNTASSMPPPQTTHIRPRSALQRSDSSQRSTTTPVDNTREAGSSNATRGAVSVQPKPAPGDTEGNIRVVIRCRRRSEREIQDNSPIIVTTNGPKGEDITVEASVPTSTFGVVALPTTRTYPFDMVFGPEADQATVYNDVVHPMLEEVLLGYNCTLFAYGQTGTGKTHTMQGDLTTTPLGNPSQQAGMIPRVLFKLFQHLEATCTDFSVKISFVELYNEELRDLLAQELQAPSGSNQPMGMGVQKDTSQQVNLKLFDDSKKGGVIIQGLEETPVRTVTDALALLTKGSHRRQIAATKFNDHSSRSHSVFSITIHTTAASTTGDGLLRVGKLNLVDLAGSENIGRSGAENKRAREAGMINQSLLTLGRVINALVDNSPHVPYRESKLTRLLQDSLGGRTKTCIIATVSPARSNMEETLSTLDYAIRAKSIKNRPEVNQQMTRNALIKDYVAEITRLHADLRAVREKSGIIISEESWAKMTAEQELKETERLEAVKQVEILEGQMKAVREEFEEAMTLLARTDEELRETKVRLEGTTTELVGTKQQLAAVEGALEEEIYVRQVHQTSEETLHGIVEEWKDIAREYEGDVTGLFGKLDRKTAALGANVKAVDIHSKTLAKESQTMSSQVDTFMKAATQHLNKVKTETEQFQNKEIEALSVISNRIKEQLEKVQESLKLIQAKEETSKETIDAMKTTITEAQETMKTGFTAYAEELRQHCEFICQEAETSSLASCSAVEKAFQELGTLTEAIKQEALEFIATERKTLQEAKALADNTTNTEILRLKQQNVLLTRLLETERVEAKRSADALLERIAGLLGDYTNERDRSLRETFSEMTGSNTTAEYEMQQLGQRQGQQLDAAVARGSQWSEHLTKRGVEGKRLRDGGIKSVNAAKQSIRDGLAEVQEAISSSTSEFAQDVQRIIQGSNTTLTQAFDREHRAKRARIEATDGLVTEAQSGYRYMQRGLASTSRSIEGSTNRILSEMSGMAMAVDALNVAASTTLGNIRRTTQSLAEEGTREDKPTGSTPRKRGRRVVEDFPPTESRDVLVRRFRARGVSSVGSETFLAEHLPLPDGGEAQSPTLDGMVIDSPVDGAVSDEENRFEATPTNSPPPLVKSLASSSSSSTSASTTASIPVPAIPSIPVLKQPTKLGTLTERSTNVGVRTRPQRSRRTVAPR</sequence>
<feature type="region of interest" description="Disordered" evidence="15">
    <location>
        <begin position="1012"/>
        <end position="1044"/>
    </location>
</feature>